<gene>
    <name evidence="8" type="ORF">DN069_33990</name>
</gene>
<comment type="subcellular location">
    <subcellularLocation>
        <location evidence="1">Cell membrane</location>
        <topology evidence="1">Multi-pass membrane protein</topology>
    </subcellularLocation>
</comment>
<evidence type="ECO:0000256" key="4">
    <source>
        <dbReference type="ARBA" id="ARBA00022989"/>
    </source>
</evidence>
<proteinExistence type="predicted"/>
<dbReference type="Proteomes" id="UP000248889">
    <property type="component" value="Unassembled WGS sequence"/>
</dbReference>
<evidence type="ECO:0000256" key="2">
    <source>
        <dbReference type="ARBA" id="ARBA00022475"/>
    </source>
</evidence>
<protein>
    <recommendedName>
        <fullName evidence="7">Type II secretion system protein GspF domain-containing protein</fullName>
    </recommendedName>
</protein>
<keyword evidence="5 6" id="KW-0472">Membrane</keyword>
<dbReference type="Pfam" id="PF00482">
    <property type="entry name" value="T2SSF"/>
    <property type="match status" value="1"/>
</dbReference>
<feature type="transmembrane region" description="Helical" evidence="6">
    <location>
        <begin position="6"/>
        <end position="24"/>
    </location>
</feature>
<evidence type="ECO:0000259" key="7">
    <source>
        <dbReference type="Pfam" id="PF00482"/>
    </source>
</evidence>
<keyword evidence="9" id="KW-1185">Reference proteome</keyword>
<reference evidence="8 9" key="1">
    <citation type="submission" date="2018-06" db="EMBL/GenBank/DDBJ databases">
        <title>Streptacidiphilus pinicola sp. nov., isolated from pine grove soil.</title>
        <authorList>
            <person name="Roh S.G."/>
            <person name="Park S."/>
            <person name="Kim M.-K."/>
            <person name="Yun B.-R."/>
            <person name="Park J."/>
            <person name="Kim M.J."/>
            <person name="Kim Y.S."/>
            <person name="Kim S.B."/>
        </authorList>
    </citation>
    <scope>NUCLEOTIDE SEQUENCE [LARGE SCALE GENOMIC DNA]</scope>
    <source>
        <strain evidence="8 9">MMS16-CNU450</strain>
    </source>
</reference>
<evidence type="ECO:0000256" key="6">
    <source>
        <dbReference type="SAM" id="Phobius"/>
    </source>
</evidence>
<dbReference type="EMBL" id="QKYN01000171">
    <property type="protein sequence ID" value="RAG81249.1"/>
    <property type="molecule type" value="Genomic_DNA"/>
</dbReference>
<organism evidence="8 9">
    <name type="scientific">Streptacidiphilus pinicola</name>
    <dbReference type="NCBI Taxonomy" id="2219663"/>
    <lineage>
        <taxon>Bacteria</taxon>
        <taxon>Bacillati</taxon>
        <taxon>Actinomycetota</taxon>
        <taxon>Actinomycetes</taxon>
        <taxon>Kitasatosporales</taxon>
        <taxon>Streptomycetaceae</taxon>
        <taxon>Streptacidiphilus</taxon>
    </lineage>
</organism>
<evidence type="ECO:0000313" key="9">
    <source>
        <dbReference type="Proteomes" id="UP000248889"/>
    </source>
</evidence>
<accession>A0A2X0K152</accession>
<dbReference type="AlphaFoldDB" id="A0A2X0K152"/>
<keyword evidence="2" id="KW-1003">Cell membrane</keyword>
<evidence type="ECO:0000256" key="5">
    <source>
        <dbReference type="ARBA" id="ARBA00023136"/>
    </source>
</evidence>
<comment type="caution">
    <text evidence="8">The sequence shown here is derived from an EMBL/GenBank/DDBJ whole genome shotgun (WGS) entry which is preliminary data.</text>
</comment>
<feature type="transmembrane region" description="Helical" evidence="6">
    <location>
        <begin position="123"/>
        <end position="141"/>
    </location>
</feature>
<dbReference type="GO" id="GO:0005886">
    <property type="term" value="C:plasma membrane"/>
    <property type="evidence" value="ECO:0007669"/>
    <property type="project" value="UniProtKB-SubCell"/>
</dbReference>
<dbReference type="InterPro" id="IPR018076">
    <property type="entry name" value="T2SS_GspF_dom"/>
</dbReference>
<evidence type="ECO:0000256" key="3">
    <source>
        <dbReference type="ARBA" id="ARBA00022692"/>
    </source>
</evidence>
<evidence type="ECO:0000256" key="1">
    <source>
        <dbReference type="ARBA" id="ARBA00004651"/>
    </source>
</evidence>
<name>A0A2X0K152_9ACTN</name>
<sequence>MPVAPVLIAGAAVGGGVTMLVAGLSRGRGDLADVIARMDANRIDLLAPQEQAEQPNDWRERLGGWALSRISDNLVRLPRKELAILRESPALQLGKKIGVALYGLLLPALGTAVAIAGGAQIPFAIPGVVSLVFAVVGWFIVDVNARQRAAEARTEFRIAIASYLDLVSLERAADAGPSEALKRAAQVGDGWVFERIRDALLRAELAGIAPWEGLRQLSQEIDVPELGAPADIIAIAGEEGASVYSTLQAQARSLRGVLLTDQQAHANTASEKMVVPVAALVIIMTLYIALPAMVRVIDS</sequence>
<dbReference type="PANTHER" id="PTHR35007">
    <property type="entry name" value="INTEGRAL MEMBRANE PROTEIN-RELATED"/>
    <property type="match status" value="1"/>
</dbReference>
<keyword evidence="3 6" id="KW-0812">Transmembrane</keyword>
<dbReference type="PANTHER" id="PTHR35007:SF1">
    <property type="entry name" value="PILUS ASSEMBLY PROTEIN"/>
    <property type="match status" value="1"/>
</dbReference>
<keyword evidence="4 6" id="KW-1133">Transmembrane helix</keyword>
<feature type="transmembrane region" description="Helical" evidence="6">
    <location>
        <begin position="273"/>
        <end position="294"/>
    </location>
</feature>
<feature type="transmembrane region" description="Helical" evidence="6">
    <location>
        <begin position="99"/>
        <end position="117"/>
    </location>
</feature>
<dbReference type="OrthoDB" id="5243064at2"/>
<feature type="domain" description="Type II secretion system protein GspF" evidence="7">
    <location>
        <begin position="164"/>
        <end position="291"/>
    </location>
</feature>
<evidence type="ECO:0000313" key="8">
    <source>
        <dbReference type="EMBL" id="RAG81249.1"/>
    </source>
</evidence>